<organism evidence="5 6">
    <name type="scientific">Adlercreutzia shanghongiae</name>
    <dbReference type="NCBI Taxonomy" id="3111773"/>
    <lineage>
        <taxon>Bacteria</taxon>
        <taxon>Bacillati</taxon>
        <taxon>Actinomycetota</taxon>
        <taxon>Coriobacteriia</taxon>
        <taxon>Eggerthellales</taxon>
        <taxon>Eggerthellaceae</taxon>
        <taxon>Adlercreutzia</taxon>
    </lineage>
</organism>
<keyword evidence="3" id="KW-0411">Iron-sulfur</keyword>
<keyword evidence="6" id="KW-1185">Reference proteome</keyword>
<sequence length="446" mass="49892">MGAWESTPEAIARLGVSTMPLSELNRRRRAYIDAQAPWVNGDGTVVPSCYVKMRALIHTMGYGAGRGLNDEMFRPLQRLFTEQEAEAYLQLPWGVEFTVEEFFEKSQAEGADRSREECAALCERFSAAGFLPFHRRARGLTYSVPGFAEGVNTYAYNDTYFENPRDCDWPCLGEGLAADHARGGTPAYSVIPLGREIMAEGSDLLAFDDAEALLRKSPYIAVQPCSCRYEQLVYECQRLGESFPTFADFARGDLTEFQDRNGDRIETCLALGDDAEYLVSLGLARRIDADEALAIFKRARDDGAIIHGLYGQNHAWLCFCNPKVCGILAQWEAGARDLGGWDALADLPAFAHRSNYELVFHRAQCRRCDLCAARCPTKAIRRDGDGLPVLANDHLCHRCGQCALICPAKARALTPRREEDRLVPPRDMLEDYNQKAAYRFEHGLID</sequence>
<evidence type="ECO:0000313" key="5">
    <source>
        <dbReference type="EMBL" id="MEC4295410.1"/>
    </source>
</evidence>
<evidence type="ECO:0000259" key="4">
    <source>
        <dbReference type="PROSITE" id="PS51379"/>
    </source>
</evidence>
<feature type="domain" description="4Fe-4S ferredoxin-type" evidence="4">
    <location>
        <begin position="356"/>
        <end position="385"/>
    </location>
</feature>
<name>A0ABU6IZZ7_9ACTN</name>
<evidence type="ECO:0000256" key="1">
    <source>
        <dbReference type="ARBA" id="ARBA00022723"/>
    </source>
</evidence>
<gene>
    <name evidence="5" type="ORF">VJ920_08805</name>
</gene>
<protein>
    <submittedName>
        <fullName evidence="5">4Fe-4S dicluster domain-containing protein</fullName>
    </submittedName>
</protein>
<dbReference type="InterPro" id="IPR017896">
    <property type="entry name" value="4Fe4S_Fe-S-bd"/>
</dbReference>
<evidence type="ECO:0000256" key="2">
    <source>
        <dbReference type="ARBA" id="ARBA00023004"/>
    </source>
</evidence>
<evidence type="ECO:0000313" key="6">
    <source>
        <dbReference type="Proteomes" id="UP001343724"/>
    </source>
</evidence>
<dbReference type="Gene3D" id="3.30.70.20">
    <property type="match status" value="1"/>
</dbReference>
<evidence type="ECO:0000256" key="3">
    <source>
        <dbReference type="ARBA" id="ARBA00023014"/>
    </source>
</evidence>
<keyword evidence="2" id="KW-0408">Iron</keyword>
<keyword evidence="1" id="KW-0479">Metal-binding</keyword>
<dbReference type="RefSeq" id="WP_326454909.1">
    <property type="nucleotide sequence ID" value="NZ_JAYMFH010000012.1"/>
</dbReference>
<dbReference type="Pfam" id="PF13237">
    <property type="entry name" value="Fer4_10"/>
    <property type="match status" value="1"/>
</dbReference>
<reference evidence="5 6" key="1">
    <citation type="submission" date="2024-01" db="EMBL/GenBank/DDBJ databases">
        <title>novel species in genus Adlercreutzia.</title>
        <authorList>
            <person name="Liu X."/>
        </authorList>
    </citation>
    <scope>NUCLEOTIDE SEQUENCE [LARGE SCALE GENOMIC DNA]</scope>
    <source>
        <strain evidence="5 6">R22</strain>
    </source>
</reference>
<dbReference type="SUPFAM" id="SSF54862">
    <property type="entry name" value="4Fe-4S ferredoxins"/>
    <property type="match status" value="1"/>
</dbReference>
<accession>A0ABU6IZZ7</accession>
<dbReference type="PROSITE" id="PS51379">
    <property type="entry name" value="4FE4S_FER_2"/>
    <property type="match status" value="2"/>
</dbReference>
<proteinExistence type="predicted"/>
<comment type="caution">
    <text evidence="5">The sequence shown here is derived from an EMBL/GenBank/DDBJ whole genome shotgun (WGS) entry which is preliminary data.</text>
</comment>
<feature type="domain" description="4Fe-4S ferredoxin-type" evidence="4">
    <location>
        <begin position="386"/>
        <end position="416"/>
    </location>
</feature>
<dbReference type="EMBL" id="JAYMFH010000012">
    <property type="protein sequence ID" value="MEC4295410.1"/>
    <property type="molecule type" value="Genomic_DNA"/>
</dbReference>
<dbReference type="Proteomes" id="UP001343724">
    <property type="component" value="Unassembled WGS sequence"/>
</dbReference>
<dbReference type="InterPro" id="IPR017900">
    <property type="entry name" value="4Fe4S_Fe_S_CS"/>
</dbReference>
<dbReference type="PROSITE" id="PS00198">
    <property type="entry name" value="4FE4S_FER_1"/>
    <property type="match status" value="2"/>
</dbReference>